<accession>A0A2N3KMY8</accession>
<evidence type="ECO:0000313" key="3">
    <source>
        <dbReference type="Proteomes" id="UP000233597"/>
    </source>
</evidence>
<protein>
    <recommendedName>
        <fullName evidence="1">DUF4123 domain-containing protein</fullName>
    </recommendedName>
</protein>
<proteinExistence type="predicted"/>
<dbReference type="RefSeq" id="WP_101269295.1">
    <property type="nucleotide sequence ID" value="NZ_NWTK01000013.1"/>
</dbReference>
<dbReference type="Pfam" id="PF13503">
    <property type="entry name" value="DUF4123"/>
    <property type="match status" value="1"/>
</dbReference>
<organism evidence="2 3">
    <name type="scientific">Thalassospira marina</name>
    <dbReference type="NCBI Taxonomy" id="2048283"/>
    <lineage>
        <taxon>Bacteria</taxon>
        <taxon>Pseudomonadati</taxon>
        <taxon>Pseudomonadota</taxon>
        <taxon>Alphaproteobacteria</taxon>
        <taxon>Rhodospirillales</taxon>
        <taxon>Thalassospiraceae</taxon>
        <taxon>Thalassospira</taxon>
    </lineage>
</organism>
<name>A0A2N3KMY8_9PROT</name>
<comment type="caution">
    <text evidence="2">The sequence shown here is derived from an EMBL/GenBank/DDBJ whole genome shotgun (WGS) entry which is preliminary data.</text>
</comment>
<dbReference type="EMBL" id="NWTK01000013">
    <property type="protein sequence ID" value="PKR51856.1"/>
    <property type="molecule type" value="Genomic_DNA"/>
</dbReference>
<sequence>MNVYEAWIGDCHLKEVDGQRECRCQVAVWADGYDAFHARLIEHIEAKGLCLLWVEEGLPATRYLQRHSDQQRQIGILARTVHEGHLVELAQTNFQTVETGPDPEHKYLIYEDISDLVPLDDQFGAWPAKNTPDALIHPLFGQPQPATPDDEHYGHEGDVPVMRTFAIIDAAKLQSGFDEIEECGVPYRCLFKGKAAQDFRDVAPYLLEIDAASEMTRRLLTYNPKLPDNMTTTHLWHKEPGIYIRSRMCFDDVWRHFRKFVRIQDENGKWFYFRFWEPSVLDQLPEIFSPENGKKFFSRNLSFVLLTANPSAGRIIRRV</sequence>
<dbReference type="Proteomes" id="UP000233597">
    <property type="component" value="Unassembled WGS sequence"/>
</dbReference>
<dbReference type="AlphaFoldDB" id="A0A2N3KMY8"/>
<evidence type="ECO:0000313" key="2">
    <source>
        <dbReference type="EMBL" id="PKR51856.1"/>
    </source>
</evidence>
<feature type="domain" description="DUF4123" evidence="1">
    <location>
        <begin position="165"/>
        <end position="291"/>
    </location>
</feature>
<gene>
    <name evidence="2" type="ORF">COO20_18635</name>
</gene>
<reference evidence="2 3" key="1">
    <citation type="submission" date="2017-09" db="EMBL/GenBank/DDBJ databases">
        <title>Biodiversity and function of Thalassospira species in the particle-attached aromatic-hydrocarbon-degrading consortia from the surface seawater of the South China Sea.</title>
        <authorList>
            <person name="Dong C."/>
            <person name="Liu R."/>
            <person name="Shao Z."/>
        </authorList>
    </citation>
    <scope>NUCLEOTIDE SEQUENCE [LARGE SCALE GENOMIC DNA]</scope>
    <source>
        <strain evidence="2 3">CSC1P2</strain>
    </source>
</reference>
<dbReference type="InterPro" id="IPR025391">
    <property type="entry name" value="DUF4123"/>
</dbReference>
<evidence type="ECO:0000259" key="1">
    <source>
        <dbReference type="Pfam" id="PF13503"/>
    </source>
</evidence>